<dbReference type="InterPro" id="IPR003369">
    <property type="entry name" value="TatA/B/E"/>
</dbReference>
<dbReference type="Pfam" id="PF02416">
    <property type="entry name" value="TatA_B_E"/>
    <property type="match status" value="1"/>
</dbReference>
<evidence type="ECO:0000256" key="4">
    <source>
        <dbReference type="ARBA" id="ARBA00022927"/>
    </source>
</evidence>
<organism evidence="10 11">
    <name type="scientific">Virgisporangium aurantiacum</name>
    <dbReference type="NCBI Taxonomy" id="175570"/>
    <lineage>
        <taxon>Bacteria</taxon>
        <taxon>Bacillati</taxon>
        <taxon>Actinomycetota</taxon>
        <taxon>Actinomycetes</taxon>
        <taxon>Micromonosporales</taxon>
        <taxon>Micromonosporaceae</taxon>
        <taxon>Virgisporangium</taxon>
    </lineage>
</organism>
<dbReference type="Proteomes" id="UP000612585">
    <property type="component" value="Unassembled WGS sequence"/>
</dbReference>
<keyword evidence="6" id="KW-0811">Translocation</keyword>
<keyword evidence="11" id="KW-1185">Reference proteome</keyword>
<protein>
    <submittedName>
        <fullName evidence="10">Sec-independent protein translocase protein TatB</fullName>
    </submittedName>
</protein>
<keyword evidence="7 9" id="KW-0472">Membrane</keyword>
<evidence type="ECO:0000313" key="11">
    <source>
        <dbReference type="Proteomes" id="UP000612585"/>
    </source>
</evidence>
<evidence type="ECO:0000313" key="10">
    <source>
        <dbReference type="EMBL" id="GIJ53696.1"/>
    </source>
</evidence>
<dbReference type="EMBL" id="BOPG01000009">
    <property type="protein sequence ID" value="GIJ53696.1"/>
    <property type="molecule type" value="Genomic_DNA"/>
</dbReference>
<dbReference type="RefSeq" id="WP_203988160.1">
    <property type="nucleotide sequence ID" value="NZ_BOPG01000009.1"/>
</dbReference>
<evidence type="ECO:0000256" key="3">
    <source>
        <dbReference type="ARBA" id="ARBA00022692"/>
    </source>
</evidence>
<evidence type="ECO:0000256" key="7">
    <source>
        <dbReference type="ARBA" id="ARBA00023136"/>
    </source>
</evidence>
<keyword evidence="4" id="KW-0653">Protein transport</keyword>
<dbReference type="Gene3D" id="1.20.5.3310">
    <property type="match status" value="1"/>
</dbReference>
<reference evidence="10" key="1">
    <citation type="submission" date="2021-01" db="EMBL/GenBank/DDBJ databases">
        <title>Whole genome shotgun sequence of Virgisporangium aurantiacum NBRC 16421.</title>
        <authorList>
            <person name="Komaki H."/>
            <person name="Tamura T."/>
        </authorList>
    </citation>
    <scope>NUCLEOTIDE SEQUENCE</scope>
    <source>
        <strain evidence="10">NBRC 16421</strain>
    </source>
</reference>
<comment type="subcellular location">
    <subcellularLocation>
        <location evidence="1">Membrane</location>
        <topology evidence="1">Single-pass membrane protein</topology>
    </subcellularLocation>
</comment>
<name>A0A8J4DXL2_9ACTN</name>
<keyword evidence="3 9" id="KW-0812">Transmembrane</keyword>
<gene>
    <name evidence="10" type="primary">tatB</name>
    <name evidence="10" type="ORF">Vau01_012120</name>
</gene>
<proteinExistence type="predicted"/>
<sequence>MFENLGGLEIMALILLALFIIGPDRLPKAISDTMGFLRKVRGMARNATSDLSRELGTNIELEDLHPKTFLRKHLLSEAEEEALRKPFQEAYREVRKTTDSAYNEVKSTADALNLDKDKSETTRSVTGATAGSEPAPKSAVRYDDAT</sequence>
<evidence type="ECO:0000256" key="5">
    <source>
        <dbReference type="ARBA" id="ARBA00022989"/>
    </source>
</evidence>
<accession>A0A8J4DXL2</accession>
<feature type="region of interest" description="Disordered" evidence="8">
    <location>
        <begin position="111"/>
        <end position="146"/>
    </location>
</feature>
<feature type="transmembrane region" description="Helical" evidence="9">
    <location>
        <begin position="6"/>
        <end position="22"/>
    </location>
</feature>
<keyword evidence="2" id="KW-0813">Transport</keyword>
<evidence type="ECO:0000256" key="1">
    <source>
        <dbReference type="ARBA" id="ARBA00004167"/>
    </source>
</evidence>
<evidence type="ECO:0000256" key="6">
    <source>
        <dbReference type="ARBA" id="ARBA00023010"/>
    </source>
</evidence>
<evidence type="ECO:0000256" key="8">
    <source>
        <dbReference type="SAM" id="MobiDB-lite"/>
    </source>
</evidence>
<keyword evidence="5 9" id="KW-1133">Transmembrane helix</keyword>
<evidence type="ECO:0000256" key="9">
    <source>
        <dbReference type="SAM" id="Phobius"/>
    </source>
</evidence>
<evidence type="ECO:0000256" key="2">
    <source>
        <dbReference type="ARBA" id="ARBA00022448"/>
    </source>
</evidence>
<dbReference type="AlphaFoldDB" id="A0A8J4DXL2"/>
<comment type="caution">
    <text evidence="10">The sequence shown here is derived from an EMBL/GenBank/DDBJ whole genome shotgun (WGS) entry which is preliminary data.</text>
</comment>
<dbReference type="PRINTS" id="PR01506">
    <property type="entry name" value="TATBPROTEIN"/>
</dbReference>